<feature type="transmembrane region" description="Helical" evidence="8">
    <location>
        <begin position="113"/>
        <end position="132"/>
    </location>
</feature>
<proteinExistence type="predicted"/>
<keyword evidence="5 8" id="KW-0812">Transmembrane</keyword>
<dbReference type="InterPro" id="IPR050297">
    <property type="entry name" value="LipidA_mod_glycosyltrf_83"/>
</dbReference>
<evidence type="ECO:0000256" key="7">
    <source>
        <dbReference type="ARBA" id="ARBA00023136"/>
    </source>
</evidence>
<evidence type="ECO:0000256" key="3">
    <source>
        <dbReference type="ARBA" id="ARBA00022676"/>
    </source>
</evidence>
<feature type="transmembrane region" description="Helical" evidence="8">
    <location>
        <begin position="141"/>
        <end position="161"/>
    </location>
</feature>
<feature type="transmembrane region" description="Helical" evidence="8">
    <location>
        <begin position="338"/>
        <end position="356"/>
    </location>
</feature>
<keyword evidence="2" id="KW-1003">Cell membrane</keyword>
<dbReference type="EMBL" id="LNQM01000009">
    <property type="protein sequence ID" value="KSU70674.1"/>
    <property type="molecule type" value="Genomic_DNA"/>
</dbReference>
<dbReference type="OrthoDB" id="4909654at2"/>
<dbReference type="PANTHER" id="PTHR33908">
    <property type="entry name" value="MANNOSYLTRANSFERASE YKCB-RELATED"/>
    <property type="match status" value="1"/>
</dbReference>
<gene>
    <name evidence="10" type="ORF">AS031_16385</name>
</gene>
<reference evidence="10 11" key="1">
    <citation type="journal article" date="2014" name="Arch. Microbiol.">
        <title>Arthrobacter enclensis sp. nov., isolated from sediment sample.</title>
        <authorList>
            <person name="Dastager S.G."/>
            <person name="Liu Q."/>
            <person name="Tang S.K."/>
            <person name="Krishnamurthi S."/>
            <person name="Lee J.C."/>
            <person name="Li W.J."/>
        </authorList>
    </citation>
    <scope>NUCLEOTIDE SEQUENCE [LARGE SCALE GENOMIC DNA]</scope>
    <source>
        <strain evidence="10 11">NIO-1008</strain>
    </source>
</reference>
<dbReference type="GO" id="GO:0009103">
    <property type="term" value="P:lipopolysaccharide biosynthetic process"/>
    <property type="evidence" value="ECO:0007669"/>
    <property type="project" value="UniProtKB-ARBA"/>
</dbReference>
<evidence type="ECO:0000256" key="1">
    <source>
        <dbReference type="ARBA" id="ARBA00004651"/>
    </source>
</evidence>
<dbReference type="PANTHER" id="PTHR33908:SF11">
    <property type="entry name" value="MEMBRANE PROTEIN"/>
    <property type="match status" value="1"/>
</dbReference>
<dbReference type="RefSeq" id="WP_058269234.1">
    <property type="nucleotide sequence ID" value="NZ_FMAZ01000008.1"/>
</dbReference>
<evidence type="ECO:0000256" key="6">
    <source>
        <dbReference type="ARBA" id="ARBA00022989"/>
    </source>
</evidence>
<feature type="transmembrane region" description="Helical" evidence="8">
    <location>
        <begin position="285"/>
        <end position="301"/>
    </location>
</feature>
<evidence type="ECO:0000256" key="5">
    <source>
        <dbReference type="ARBA" id="ARBA00022692"/>
    </source>
</evidence>
<dbReference type="Pfam" id="PF13231">
    <property type="entry name" value="PMT_2"/>
    <property type="match status" value="1"/>
</dbReference>
<keyword evidence="7 8" id="KW-0472">Membrane</keyword>
<keyword evidence="3" id="KW-0328">Glycosyltransferase</keyword>
<comment type="subcellular location">
    <subcellularLocation>
        <location evidence="1">Cell membrane</location>
        <topology evidence="1">Multi-pass membrane protein</topology>
    </subcellularLocation>
</comment>
<evidence type="ECO:0000259" key="9">
    <source>
        <dbReference type="Pfam" id="PF13231"/>
    </source>
</evidence>
<dbReference type="GO" id="GO:0016763">
    <property type="term" value="F:pentosyltransferase activity"/>
    <property type="evidence" value="ECO:0007669"/>
    <property type="project" value="TreeGrafter"/>
</dbReference>
<evidence type="ECO:0000313" key="10">
    <source>
        <dbReference type="EMBL" id="KSU70674.1"/>
    </source>
</evidence>
<feature type="transmembrane region" description="Helical" evidence="8">
    <location>
        <begin position="196"/>
        <end position="220"/>
    </location>
</feature>
<accession>A0A0V8I7L8</accession>
<organism evidence="10 11">
    <name type="scientific">Pseudarthrobacter enclensis</name>
    <dbReference type="NCBI Taxonomy" id="993070"/>
    <lineage>
        <taxon>Bacteria</taxon>
        <taxon>Bacillati</taxon>
        <taxon>Actinomycetota</taxon>
        <taxon>Actinomycetes</taxon>
        <taxon>Micrococcales</taxon>
        <taxon>Micrococcaceae</taxon>
        <taxon>Pseudarthrobacter</taxon>
    </lineage>
</organism>
<comment type="caution">
    <text evidence="10">The sequence shown here is derived from an EMBL/GenBank/DDBJ whole genome shotgun (WGS) entry which is preliminary data.</text>
</comment>
<name>A0A0V8I7L8_9MICC</name>
<keyword evidence="6 8" id="KW-1133">Transmembrane helix</keyword>
<protein>
    <recommendedName>
        <fullName evidence="9">Glycosyltransferase RgtA/B/C/D-like domain-containing protein</fullName>
    </recommendedName>
</protein>
<sequence length="513" mass="56830">MSTFAPTRFEPKTPVWGLAISSFLPSKVRPLARSWMRHVPLGLVLLIQALVSLRLTNTVHRDEGLYIWTGYRMTENWINGTPLYDDPARYFSGAPAVYPFIASLLDRVGGLEMVRLLSLAFMLAATASLYYVAKRLFQPKAAFWAAASFAIAGPTMFLGHFATFDAMALSLLALAMAAGVKGVLTRQFGWAPVVGLLLTVAVVSKYAALMFVPFVLAVIWLSSQERWRTTKFAGAAGLLAGLILTILAFTVGSAALEGLAATTTERNVINAATWQDVAFMTMRSIWPYLLVVPAAAGYIAWKLRRPLLAAVLLMAMLAPAIYQAYIGESVSLEKHLGFGLLFGSLAVGALLSGRILHPARRLLSVGVITVLVIAGLAESNRLFSSWSNSKELSDIMAYSWEATPYMRTLGDVGEPMRYRFMHDTEVWQFTTTDWIYYNGQSGMPAAEAGLRDRYWQYVYLCGATQASRDLMPRMESFGYKLTNTVTLRNHYGNETYYIWENYEPQRGAAATER</sequence>
<dbReference type="InterPro" id="IPR038731">
    <property type="entry name" value="RgtA/B/C-like"/>
</dbReference>
<dbReference type="STRING" id="993070.AS031_16385"/>
<evidence type="ECO:0000256" key="8">
    <source>
        <dbReference type="SAM" id="Phobius"/>
    </source>
</evidence>
<evidence type="ECO:0000256" key="2">
    <source>
        <dbReference type="ARBA" id="ARBA00022475"/>
    </source>
</evidence>
<keyword evidence="11" id="KW-1185">Reference proteome</keyword>
<evidence type="ECO:0000256" key="4">
    <source>
        <dbReference type="ARBA" id="ARBA00022679"/>
    </source>
</evidence>
<keyword evidence="4" id="KW-0808">Transferase</keyword>
<feature type="transmembrane region" description="Helical" evidence="8">
    <location>
        <begin position="307"/>
        <end position="326"/>
    </location>
</feature>
<dbReference type="Proteomes" id="UP000053199">
    <property type="component" value="Unassembled WGS sequence"/>
</dbReference>
<dbReference type="GO" id="GO:0005886">
    <property type="term" value="C:plasma membrane"/>
    <property type="evidence" value="ECO:0007669"/>
    <property type="project" value="UniProtKB-SubCell"/>
</dbReference>
<evidence type="ECO:0000313" key="11">
    <source>
        <dbReference type="Proteomes" id="UP000053199"/>
    </source>
</evidence>
<feature type="transmembrane region" description="Helical" evidence="8">
    <location>
        <begin position="362"/>
        <end position="383"/>
    </location>
</feature>
<feature type="transmembrane region" description="Helical" evidence="8">
    <location>
        <begin position="232"/>
        <end position="256"/>
    </location>
</feature>
<feature type="domain" description="Glycosyltransferase RgtA/B/C/D-like" evidence="9">
    <location>
        <begin position="95"/>
        <end position="246"/>
    </location>
</feature>
<dbReference type="AlphaFoldDB" id="A0A0V8I7L8"/>